<evidence type="ECO:0000256" key="2">
    <source>
        <dbReference type="ARBA" id="ARBA00022723"/>
    </source>
</evidence>
<dbReference type="GO" id="GO:0019787">
    <property type="term" value="F:ubiquitin-like protein transferase activity"/>
    <property type="evidence" value="ECO:0007669"/>
    <property type="project" value="UniProtKB-UniRule"/>
</dbReference>
<accession>A0A255G0Y6</accession>
<comment type="pathway">
    <text evidence="7">Protein modification; protein pupylation.</text>
</comment>
<dbReference type="PANTHER" id="PTHR42307:SF3">
    <property type="entry name" value="PUP--PROTEIN LIGASE"/>
    <property type="match status" value="1"/>
</dbReference>
<comment type="similarity">
    <text evidence="7">Belongs to the Pup ligase/Pup deamidase family. Pup-conjugating enzyme subfamily.</text>
</comment>
<keyword evidence="4 7" id="KW-0833">Ubl conjugation pathway</keyword>
<comment type="pathway">
    <text evidence="7">Protein degradation; proteasomal Pup-dependent pathway.</text>
</comment>
<dbReference type="GO" id="GO:0000287">
    <property type="term" value="F:magnesium ion binding"/>
    <property type="evidence" value="ECO:0007669"/>
    <property type="project" value="UniProtKB-UniRule"/>
</dbReference>
<organism evidence="10 11">
    <name type="scientific">Enemella evansiae</name>
    <dbReference type="NCBI Taxonomy" id="2016499"/>
    <lineage>
        <taxon>Bacteria</taxon>
        <taxon>Bacillati</taxon>
        <taxon>Actinomycetota</taxon>
        <taxon>Actinomycetes</taxon>
        <taxon>Propionibacteriales</taxon>
        <taxon>Propionibacteriaceae</taxon>
        <taxon>Enemella</taxon>
    </lineage>
</organism>
<dbReference type="AlphaFoldDB" id="A0A255G0Y6"/>
<dbReference type="EC" id="6.3.1.19" evidence="7 8"/>
<dbReference type="HAMAP" id="MF_02111">
    <property type="entry name" value="Pup_ligase"/>
    <property type="match status" value="1"/>
</dbReference>
<dbReference type="UniPathway" id="UPA00998"/>
<keyword evidence="1 7" id="KW-0436">Ligase</keyword>
<dbReference type="Proteomes" id="UP000215896">
    <property type="component" value="Unassembled WGS sequence"/>
</dbReference>
<dbReference type="EMBL" id="NMVO01000017">
    <property type="protein sequence ID" value="OYO09589.1"/>
    <property type="molecule type" value="Genomic_DNA"/>
</dbReference>
<feature type="binding site" evidence="7">
    <location>
        <position position="68"/>
    </location>
    <ligand>
        <name>Mg(2+)</name>
        <dbReference type="ChEBI" id="CHEBI:18420"/>
    </ligand>
</feature>
<comment type="caution">
    <text evidence="10">The sequence shown here is derived from an EMBL/GenBank/DDBJ whole genome shotgun (WGS) entry which is preliminary data.</text>
</comment>
<dbReference type="UniPathway" id="UPA00997"/>
<name>A0A255G0Y6_9ACTN</name>
<dbReference type="InterPro" id="IPR004347">
    <property type="entry name" value="Pup_ligase/deamidase"/>
</dbReference>
<dbReference type="GO" id="GO:0016879">
    <property type="term" value="F:ligase activity, forming carbon-nitrogen bonds"/>
    <property type="evidence" value="ECO:0007669"/>
    <property type="project" value="UniProtKB-UniRule"/>
</dbReference>
<dbReference type="GO" id="GO:0005524">
    <property type="term" value="F:ATP binding"/>
    <property type="evidence" value="ECO:0007669"/>
    <property type="project" value="UniProtKB-UniRule"/>
</dbReference>
<sequence length="480" mass="53385">MEQPFLTRRIYGLETEYGVSCSTPGQRRPSPEEVARTLFRSVVAWGRSSNVFLRNGARLYLDVGSHPEYATAECDALADLIAQDRAGETLVDDLGVQATERMRAEDAPEAQVYLFKNNTDSHGNSYGCHENYLIARNRDFAPLARVLIPFLVSRQLICGAGKLLPGGSYVLSQRAAHMWDEVSSATTRMRPMINTRDEPHADPSRFRRLHVIVGDSNPSETTTLLKVGATELVLRLVESGAALRDFSVENPTRAVRELSRDLYGRTPVPLANGRTITGLELQRAYLDTVTDQVERTGDPGPMLTGVLELWRRVLTALEARDTDDLARDVDWVIKQRLLQRYADRNGLSWDDPRIAQLDLAYHDLRPGRGLHQILRERGQVSTVVDPDTVRRARSIAPQTTRARLRGEFVTAAQEAGADYTVDWTTFKVNEPPARSWQTPSPVTGAPLYSPVLCTDPFAATDDRVEALLSALRPPAESPAS</sequence>
<feature type="binding site" evidence="7">
    <location>
        <position position="71"/>
    </location>
    <ligand>
        <name>ATP</name>
        <dbReference type="ChEBI" id="CHEBI:30616"/>
    </ligand>
</feature>
<evidence type="ECO:0000256" key="6">
    <source>
        <dbReference type="ARBA" id="ARBA00022842"/>
    </source>
</evidence>
<keyword evidence="11" id="KW-1185">Reference proteome</keyword>
<comment type="function">
    <text evidence="7">Catalyzes the covalent attachment of the prokaryotic ubiquitin-like protein modifier Pup to the proteasomal substrate proteins, thereby targeting them for proteasomal degradation. This tagging system is termed pupylation. The ligation reaction involves the side-chain carboxylate of the C-terminal glutamate of Pup and the side-chain amino group of a substrate lysine.</text>
</comment>
<dbReference type="GO" id="GO:0010498">
    <property type="term" value="P:proteasomal protein catabolic process"/>
    <property type="evidence" value="ECO:0007669"/>
    <property type="project" value="UniProtKB-UniRule"/>
</dbReference>
<dbReference type="GO" id="GO:0019941">
    <property type="term" value="P:modification-dependent protein catabolic process"/>
    <property type="evidence" value="ECO:0007669"/>
    <property type="project" value="UniProtKB-UniRule"/>
</dbReference>
<dbReference type="PANTHER" id="PTHR42307">
    <property type="entry name" value="PUP DEAMIDASE/DEPUPYLASE"/>
    <property type="match status" value="1"/>
</dbReference>
<gene>
    <name evidence="7 10" type="primary">pafA</name>
    <name evidence="10" type="ORF">CGZ94_18175</name>
</gene>
<feature type="binding site" evidence="7">
    <location>
        <position position="58"/>
    </location>
    <ligand>
        <name>ATP</name>
        <dbReference type="ChEBI" id="CHEBI:30616"/>
    </ligand>
</feature>
<feature type="binding site" evidence="7">
    <location>
        <position position="60"/>
    </location>
    <ligand>
        <name>Mg(2+)</name>
        <dbReference type="ChEBI" id="CHEBI:18420"/>
    </ligand>
</feature>
<evidence type="ECO:0000256" key="9">
    <source>
        <dbReference type="PIRSR" id="PIRSR018077-1"/>
    </source>
</evidence>
<keyword evidence="5 7" id="KW-0067">ATP-binding</keyword>
<dbReference type="OrthoDB" id="9760627at2"/>
<keyword evidence="2 7" id="KW-0479">Metal-binding</keyword>
<feature type="active site" description="Proton acceptor" evidence="7 9">
    <location>
        <position position="62"/>
    </location>
</feature>
<feature type="binding site" evidence="7">
    <location>
        <position position="14"/>
    </location>
    <ligand>
        <name>Mg(2+)</name>
        <dbReference type="ChEBI" id="CHEBI:18420"/>
    </ligand>
</feature>
<dbReference type="NCBIfam" id="TIGR03686">
    <property type="entry name" value="pupylate_PafA"/>
    <property type="match status" value="1"/>
</dbReference>
<evidence type="ECO:0000256" key="4">
    <source>
        <dbReference type="ARBA" id="ARBA00022786"/>
    </source>
</evidence>
<evidence type="ECO:0000256" key="8">
    <source>
        <dbReference type="NCBIfam" id="TIGR03686"/>
    </source>
</evidence>
<evidence type="ECO:0000256" key="3">
    <source>
        <dbReference type="ARBA" id="ARBA00022741"/>
    </source>
</evidence>
<keyword evidence="6 7" id="KW-0460">Magnesium</keyword>
<evidence type="ECO:0000256" key="5">
    <source>
        <dbReference type="ARBA" id="ARBA00022840"/>
    </source>
</evidence>
<feature type="binding site" evidence="7">
    <location>
        <position position="423"/>
    </location>
    <ligand>
        <name>ATP</name>
        <dbReference type="ChEBI" id="CHEBI:30616"/>
    </ligand>
</feature>
<reference evidence="10 11" key="1">
    <citation type="submission" date="2017-07" db="EMBL/GenBank/DDBJ databases">
        <title>Draft whole genome sequences of clinical Proprionibacteriaceae strains.</title>
        <authorList>
            <person name="Bernier A.-M."/>
            <person name="Bernard K."/>
            <person name="Domingo M.-C."/>
        </authorList>
    </citation>
    <scope>NUCLEOTIDE SEQUENCE [LARGE SCALE GENOMIC DNA]</scope>
    <source>
        <strain evidence="10 11">NML 030167</strain>
    </source>
</reference>
<dbReference type="RefSeq" id="WP_094406571.1">
    <property type="nucleotide sequence ID" value="NZ_NMVO01000017.1"/>
</dbReference>
<evidence type="ECO:0000256" key="7">
    <source>
        <dbReference type="HAMAP-Rule" id="MF_02111"/>
    </source>
</evidence>
<evidence type="ECO:0000313" key="10">
    <source>
        <dbReference type="EMBL" id="OYO09589.1"/>
    </source>
</evidence>
<protein>
    <recommendedName>
        <fullName evidence="7 8">Pup--protein ligase</fullName>
        <ecNumber evidence="7 8">6.3.1.19</ecNumber>
    </recommendedName>
    <alternativeName>
        <fullName evidence="7">Proteasome accessory factor A</fullName>
    </alternativeName>
    <alternativeName>
        <fullName evidence="7">Pup-conjugating enzyme</fullName>
    </alternativeName>
</protein>
<dbReference type="InterPro" id="IPR022279">
    <property type="entry name" value="Pup_ligase"/>
</dbReference>
<proteinExistence type="inferred from homology"/>
<comment type="catalytic activity">
    <reaction evidence="7">
        <text>ATP + [prokaryotic ubiquitin-like protein]-L-glutamate + [protein]-L-lysine = ADP + phosphate + N(6)-([prokaryotic ubiquitin-like protein]-gamma-L-glutamyl)-[protein]-L-lysine.</text>
        <dbReference type="EC" id="6.3.1.19"/>
    </reaction>
</comment>
<evidence type="ECO:0000256" key="1">
    <source>
        <dbReference type="ARBA" id="ARBA00022598"/>
    </source>
</evidence>
<comment type="miscellaneous">
    <text evidence="7">The reaction mechanism probably proceeds via the activation of Pup by phosphorylation of its C-terminal glutamate, which is then subject to nucleophilic attack by the substrate lysine, resulting in an isopeptide bond and the release of phosphate as a good leaving group.</text>
</comment>
<keyword evidence="3 7" id="KW-0547">Nucleotide-binding</keyword>
<dbReference type="PIRSF" id="PIRSF018077">
    <property type="entry name" value="UCP018077"/>
    <property type="match status" value="1"/>
</dbReference>
<dbReference type="GO" id="GO:0070490">
    <property type="term" value="P:protein pupylation"/>
    <property type="evidence" value="ECO:0007669"/>
    <property type="project" value="UniProtKB-UniRule"/>
</dbReference>
<evidence type="ECO:0000313" key="11">
    <source>
        <dbReference type="Proteomes" id="UP000215896"/>
    </source>
</evidence>
<dbReference type="Pfam" id="PF03136">
    <property type="entry name" value="Pup_ligase"/>
    <property type="match status" value="1"/>
</dbReference>